<proteinExistence type="predicted"/>
<dbReference type="Gene3D" id="1.10.40.30">
    <property type="entry name" value="Fumarase/aspartase (C-terminal domain)"/>
    <property type="match status" value="1"/>
</dbReference>
<keyword evidence="1 3" id="KW-0456">Lyase</keyword>
<name>A0A2M8P5R6_9CHLR</name>
<dbReference type="SUPFAM" id="SSF48557">
    <property type="entry name" value="L-aspartase-like"/>
    <property type="match status" value="1"/>
</dbReference>
<organism evidence="3 4">
    <name type="scientific">Candidatus Thermofonsia Clade 1 bacterium</name>
    <dbReference type="NCBI Taxonomy" id="2364210"/>
    <lineage>
        <taxon>Bacteria</taxon>
        <taxon>Bacillati</taxon>
        <taxon>Chloroflexota</taxon>
        <taxon>Candidatus Thermofontia</taxon>
        <taxon>Candidatus Thermofonsia Clade 1</taxon>
    </lineage>
</organism>
<feature type="domain" description="Argininosuccinate lyase C-terminal" evidence="2">
    <location>
        <begin position="1"/>
        <end position="44"/>
    </location>
</feature>
<dbReference type="InterPro" id="IPR029419">
    <property type="entry name" value="Arg_succ_lyase_C"/>
</dbReference>
<dbReference type="Proteomes" id="UP000229681">
    <property type="component" value="Unassembled WGS sequence"/>
</dbReference>
<evidence type="ECO:0000259" key="2">
    <source>
        <dbReference type="Pfam" id="PF14698"/>
    </source>
</evidence>
<evidence type="ECO:0000313" key="4">
    <source>
        <dbReference type="Proteomes" id="UP000229681"/>
    </source>
</evidence>
<accession>A0A2M8P5R6</accession>
<dbReference type="GO" id="GO:0016829">
    <property type="term" value="F:lyase activity"/>
    <property type="evidence" value="ECO:0007669"/>
    <property type="project" value="UniProtKB-KW"/>
</dbReference>
<dbReference type="Pfam" id="PF14698">
    <property type="entry name" value="ASL_C2"/>
    <property type="match status" value="1"/>
</dbReference>
<feature type="non-terminal residue" evidence="3">
    <location>
        <position position="1"/>
    </location>
</feature>
<dbReference type="Gene3D" id="1.20.200.10">
    <property type="entry name" value="Fumarase/aspartase (Central domain)"/>
    <property type="match status" value="1"/>
</dbReference>
<evidence type="ECO:0000313" key="3">
    <source>
        <dbReference type="EMBL" id="PJF32892.1"/>
    </source>
</evidence>
<comment type="caution">
    <text evidence="3">The sequence shown here is derived from an EMBL/GenBank/DDBJ whole genome shotgun (WGS) entry which is preliminary data.</text>
</comment>
<gene>
    <name evidence="3" type="ORF">CUN49_19960</name>
</gene>
<feature type="non-terminal residue" evidence="3">
    <location>
        <position position="69"/>
    </location>
</feature>
<sequence length="69" mass="7193">VGAAVRAAQAQGVPLSGLPLQAYQAISAHFQADLYSVFDFSAALAKRSAFGGTGPEAVRQQIERAEAFL</sequence>
<dbReference type="EMBL" id="PGTM01001254">
    <property type="protein sequence ID" value="PJF32892.1"/>
    <property type="molecule type" value="Genomic_DNA"/>
</dbReference>
<evidence type="ECO:0000256" key="1">
    <source>
        <dbReference type="ARBA" id="ARBA00023239"/>
    </source>
</evidence>
<reference evidence="3 4" key="1">
    <citation type="submission" date="2017-11" db="EMBL/GenBank/DDBJ databases">
        <title>Evolution of Phototrophy in the Chloroflexi Phylum Driven by Horizontal Gene Transfer.</title>
        <authorList>
            <person name="Ward L.M."/>
            <person name="Hemp J."/>
            <person name="Shih P.M."/>
            <person name="Mcglynn S.E."/>
            <person name="Fischer W."/>
        </authorList>
    </citation>
    <scope>NUCLEOTIDE SEQUENCE [LARGE SCALE GENOMIC DNA]</scope>
    <source>
        <strain evidence="3">JP3_13</strain>
    </source>
</reference>
<protein>
    <submittedName>
        <fullName evidence="3">Argininosuccinate lyase</fullName>
    </submittedName>
</protein>
<dbReference type="AlphaFoldDB" id="A0A2M8P5R6"/>
<dbReference type="InterPro" id="IPR008948">
    <property type="entry name" value="L-Aspartase-like"/>
</dbReference>